<feature type="compositionally biased region" description="Basic residues" evidence="1">
    <location>
        <begin position="1"/>
        <end position="10"/>
    </location>
</feature>
<protein>
    <submittedName>
        <fullName evidence="2">Uncharacterized protein</fullName>
    </submittedName>
</protein>
<evidence type="ECO:0000313" key="2">
    <source>
        <dbReference type="EMBL" id="GJM91200.1"/>
    </source>
</evidence>
<proteinExistence type="predicted"/>
<dbReference type="AlphaFoldDB" id="A0AAV5BXY6"/>
<evidence type="ECO:0000313" key="3">
    <source>
        <dbReference type="Proteomes" id="UP001054889"/>
    </source>
</evidence>
<gene>
    <name evidence="2" type="primary">ga07553</name>
    <name evidence="2" type="ORF">PR202_ga07553</name>
</gene>
<feature type="region of interest" description="Disordered" evidence="1">
    <location>
        <begin position="33"/>
        <end position="68"/>
    </location>
</feature>
<evidence type="ECO:0000256" key="1">
    <source>
        <dbReference type="SAM" id="MobiDB-lite"/>
    </source>
</evidence>
<feature type="compositionally biased region" description="Low complexity" evidence="1">
    <location>
        <begin position="88"/>
        <end position="98"/>
    </location>
</feature>
<reference evidence="2" key="1">
    <citation type="journal article" date="2018" name="DNA Res.">
        <title>Multiple hybrid de novo genome assembly of finger millet, an orphan allotetraploid crop.</title>
        <authorList>
            <person name="Hatakeyama M."/>
            <person name="Aluri S."/>
            <person name="Balachadran M.T."/>
            <person name="Sivarajan S.R."/>
            <person name="Patrignani A."/>
            <person name="Gruter S."/>
            <person name="Poveda L."/>
            <person name="Shimizu-Inatsugi R."/>
            <person name="Baeten J."/>
            <person name="Francoijs K.J."/>
            <person name="Nataraja K.N."/>
            <person name="Reddy Y.A.N."/>
            <person name="Phadnis S."/>
            <person name="Ravikumar R.L."/>
            <person name="Schlapbach R."/>
            <person name="Sreeman S.M."/>
            <person name="Shimizu K.K."/>
        </authorList>
    </citation>
    <scope>NUCLEOTIDE SEQUENCE</scope>
</reference>
<dbReference type="EMBL" id="BQKI01000003">
    <property type="protein sequence ID" value="GJM91200.1"/>
    <property type="molecule type" value="Genomic_DNA"/>
</dbReference>
<accession>A0AAV5BXY6</accession>
<feature type="region of interest" description="Disordered" evidence="1">
    <location>
        <begin position="84"/>
        <end position="107"/>
    </location>
</feature>
<keyword evidence="3" id="KW-1185">Reference proteome</keyword>
<name>A0AAV5BXY6_ELECO</name>
<sequence length="209" mass="22173">MPKTAARRQLPHTGSAPARPPFLLLQLATTAPAAASATRYKPRHALVTNSGSHRNEGRNNDKPLGPLSSQAATHKMHLTLSPGRTARKAAAAHARSASQPCGKRSHPALTRLDGALRALSSWSAVSESTSSSSSSYEGLELVEAALAALCDLLATPRATAALHSAPATDDDRVLDARSSPLATRTARFAAKPRCWRGGRGARRRARRRR</sequence>
<reference evidence="2" key="2">
    <citation type="submission" date="2021-12" db="EMBL/GenBank/DDBJ databases">
        <title>Resequencing data analysis of finger millet.</title>
        <authorList>
            <person name="Hatakeyama M."/>
            <person name="Aluri S."/>
            <person name="Balachadran M.T."/>
            <person name="Sivarajan S.R."/>
            <person name="Poveda L."/>
            <person name="Shimizu-Inatsugi R."/>
            <person name="Schlapbach R."/>
            <person name="Sreeman S.M."/>
            <person name="Shimizu K.K."/>
        </authorList>
    </citation>
    <scope>NUCLEOTIDE SEQUENCE</scope>
</reference>
<feature type="region of interest" description="Disordered" evidence="1">
    <location>
        <begin position="1"/>
        <end position="21"/>
    </location>
</feature>
<organism evidence="2 3">
    <name type="scientific">Eleusine coracana subsp. coracana</name>
    <dbReference type="NCBI Taxonomy" id="191504"/>
    <lineage>
        <taxon>Eukaryota</taxon>
        <taxon>Viridiplantae</taxon>
        <taxon>Streptophyta</taxon>
        <taxon>Embryophyta</taxon>
        <taxon>Tracheophyta</taxon>
        <taxon>Spermatophyta</taxon>
        <taxon>Magnoliopsida</taxon>
        <taxon>Liliopsida</taxon>
        <taxon>Poales</taxon>
        <taxon>Poaceae</taxon>
        <taxon>PACMAD clade</taxon>
        <taxon>Chloridoideae</taxon>
        <taxon>Cynodonteae</taxon>
        <taxon>Eleusininae</taxon>
        <taxon>Eleusine</taxon>
    </lineage>
</organism>
<comment type="caution">
    <text evidence="2">The sequence shown here is derived from an EMBL/GenBank/DDBJ whole genome shotgun (WGS) entry which is preliminary data.</text>
</comment>
<dbReference type="Proteomes" id="UP001054889">
    <property type="component" value="Unassembled WGS sequence"/>
</dbReference>